<dbReference type="Proteomes" id="UP000095767">
    <property type="component" value="Unassembled WGS sequence"/>
</dbReference>
<proteinExistence type="predicted"/>
<evidence type="ECO:0000313" key="2">
    <source>
        <dbReference type="Proteomes" id="UP000095767"/>
    </source>
</evidence>
<organism evidence="1 2">
    <name type="scientific">Dichanthelium oligosanthes</name>
    <dbReference type="NCBI Taxonomy" id="888268"/>
    <lineage>
        <taxon>Eukaryota</taxon>
        <taxon>Viridiplantae</taxon>
        <taxon>Streptophyta</taxon>
        <taxon>Embryophyta</taxon>
        <taxon>Tracheophyta</taxon>
        <taxon>Spermatophyta</taxon>
        <taxon>Magnoliopsida</taxon>
        <taxon>Liliopsida</taxon>
        <taxon>Poales</taxon>
        <taxon>Poaceae</taxon>
        <taxon>PACMAD clade</taxon>
        <taxon>Panicoideae</taxon>
        <taxon>Panicodae</taxon>
        <taxon>Paniceae</taxon>
        <taxon>Dichantheliinae</taxon>
        <taxon>Dichanthelium</taxon>
    </lineage>
</organism>
<sequence>MDDEVVRSAIDYFQLANAEMGSRPPLIPRGRGILPETELRIVSWIGMPWHDAEFGWGKPRVMGLAESNHGGFAHLVDDGPAAENGGSGAVHRGCKYQGIRATAI</sequence>
<accession>A0A1E5W827</accession>
<evidence type="ECO:0000313" key="1">
    <source>
        <dbReference type="EMBL" id="OEL33494.1"/>
    </source>
</evidence>
<dbReference type="STRING" id="888268.A0A1E5W827"/>
<name>A0A1E5W827_9POAL</name>
<gene>
    <name evidence="1" type="ORF">BAE44_0005487</name>
</gene>
<dbReference type="Gene3D" id="3.30.559.10">
    <property type="entry name" value="Chloramphenicol acetyltransferase-like domain"/>
    <property type="match status" value="1"/>
</dbReference>
<dbReference type="AlphaFoldDB" id="A0A1E5W827"/>
<keyword evidence="2" id="KW-1185">Reference proteome</keyword>
<dbReference type="GO" id="GO:0016747">
    <property type="term" value="F:acyltransferase activity, transferring groups other than amino-acyl groups"/>
    <property type="evidence" value="ECO:0007669"/>
    <property type="project" value="UniProtKB-ARBA"/>
</dbReference>
<comment type="caution">
    <text evidence="1">The sequence shown here is derived from an EMBL/GenBank/DDBJ whole genome shotgun (WGS) entry which is preliminary data.</text>
</comment>
<dbReference type="InterPro" id="IPR023213">
    <property type="entry name" value="CAT-like_dom_sf"/>
</dbReference>
<dbReference type="EMBL" id="LWDX02018563">
    <property type="protein sequence ID" value="OEL33494.1"/>
    <property type="molecule type" value="Genomic_DNA"/>
</dbReference>
<protein>
    <submittedName>
        <fullName evidence="1">Uncharacterized protein</fullName>
    </submittedName>
</protein>
<dbReference type="OrthoDB" id="690388at2759"/>
<reference evidence="1 2" key="1">
    <citation type="submission" date="2016-09" db="EMBL/GenBank/DDBJ databases">
        <title>The draft genome of Dichanthelium oligosanthes: A C3 panicoid grass species.</title>
        <authorList>
            <person name="Studer A.J."/>
            <person name="Schnable J.C."/>
            <person name="Brutnell T.P."/>
        </authorList>
    </citation>
    <scope>NUCLEOTIDE SEQUENCE [LARGE SCALE GENOMIC DNA]</scope>
    <source>
        <strain evidence="2">cv. Kellogg 1175</strain>
        <tissue evidence="1">Leaf</tissue>
    </source>
</reference>